<evidence type="ECO:0000256" key="5">
    <source>
        <dbReference type="ARBA" id="ARBA00022821"/>
    </source>
</evidence>
<dbReference type="SUPFAM" id="SSF46785">
    <property type="entry name" value="Winged helix' DNA-binding domain"/>
    <property type="match status" value="1"/>
</dbReference>
<dbReference type="RefSeq" id="XP_012571779.1">
    <property type="nucleotide sequence ID" value="XM_012716325.2"/>
</dbReference>
<dbReference type="SUPFAM" id="SSF52058">
    <property type="entry name" value="L domain-like"/>
    <property type="match status" value="1"/>
</dbReference>
<dbReference type="PROSITE" id="PS50104">
    <property type="entry name" value="TIR"/>
    <property type="match status" value="1"/>
</dbReference>
<dbReference type="InterPro" id="IPR044974">
    <property type="entry name" value="Disease_R_plants"/>
</dbReference>
<dbReference type="Pfam" id="PF23282">
    <property type="entry name" value="WHD_ROQ1"/>
    <property type="match status" value="1"/>
</dbReference>
<comment type="catalytic activity">
    <reaction evidence="7">
        <text>NAD(+) + H2O = ADP-D-ribose + nicotinamide + H(+)</text>
        <dbReference type="Rhea" id="RHEA:16301"/>
        <dbReference type="ChEBI" id="CHEBI:15377"/>
        <dbReference type="ChEBI" id="CHEBI:15378"/>
        <dbReference type="ChEBI" id="CHEBI:17154"/>
        <dbReference type="ChEBI" id="CHEBI:57540"/>
        <dbReference type="ChEBI" id="CHEBI:57967"/>
        <dbReference type="EC" id="3.2.2.6"/>
    </reaction>
    <physiologicalReaction direction="left-to-right" evidence="7">
        <dbReference type="Rhea" id="RHEA:16302"/>
    </physiologicalReaction>
</comment>
<dbReference type="FunFam" id="3.40.50.10140:FF:000007">
    <property type="entry name" value="Disease resistance protein (TIR-NBS-LRR class)"/>
    <property type="match status" value="1"/>
</dbReference>
<dbReference type="GO" id="GO:0061809">
    <property type="term" value="F:NAD+ nucleosidase activity, cyclic ADP-ribose generating"/>
    <property type="evidence" value="ECO:0007669"/>
    <property type="project" value="UniProtKB-EC"/>
</dbReference>
<feature type="domain" description="TIR" evidence="8">
    <location>
        <begin position="17"/>
        <end position="183"/>
    </location>
</feature>
<dbReference type="Pfam" id="PF01582">
    <property type="entry name" value="TIR"/>
    <property type="match status" value="1"/>
</dbReference>
<evidence type="ECO:0000313" key="11">
    <source>
        <dbReference type="RefSeq" id="XP_012571779.1"/>
    </source>
</evidence>
<dbReference type="SMART" id="SM00255">
    <property type="entry name" value="TIR"/>
    <property type="match status" value="1"/>
</dbReference>
<reference evidence="9" key="1">
    <citation type="journal article" date="2013" name="Nat. Biotechnol.">
        <title>Draft genome sequence of chickpea (Cicer arietinum) provides a resource for trait improvement.</title>
        <authorList>
            <person name="Varshney R.K."/>
            <person name="Song C."/>
            <person name="Saxena R.K."/>
            <person name="Azam S."/>
            <person name="Yu S."/>
            <person name="Sharpe A.G."/>
            <person name="Cannon S."/>
            <person name="Baek J."/>
            <person name="Rosen B.D."/>
            <person name="Tar'an B."/>
            <person name="Millan T."/>
            <person name="Zhang X."/>
            <person name="Ramsay L.D."/>
            <person name="Iwata A."/>
            <person name="Wang Y."/>
            <person name="Nelson W."/>
            <person name="Farmer A.D."/>
            <person name="Gaur P.M."/>
            <person name="Soderlund C."/>
            <person name="Penmetsa R.V."/>
            <person name="Xu C."/>
            <person name="Bharti A.K."/>
            <person name="He W."/>
            <person name="Winter P."/>
            <person name="Zhao S."/>
            <person name="Hane J.K."/>
            <person name="Carrasquilla-Garcia N."/>
            <person name="Condie J.A."/>
            <person name="Upadhyaya H.D."/>
            <person name="Luo M.C."/>
            <person name="Thudi M."/>
            <person name="Gowda C.L."/>
            <person name="Singh N.P."/>
            <person name="Lichtenzveig J."/>
            <person name="Gali K.K."/>
            <person name="Rubio J."/>
            <person name="Nadarajan N."/>
            <person name="Dolezel J."/>
            <person name="Bansal K.C."/>
            <person name="Xu X."/>
            <person name="Edwards D."/>
            <person name="Zhang G."/>
            <person name="Kahl G."/>
            <person name="Gil J."/>
            <person name="Singh K.B."/>
            <person name="Datta S.K."/>
            <person name="Jackson S.A."/>
            <person name="Wang J."/>
            <person name="Cook D.R."/>
        </authorList>
    </citation>
    <scope>NUCLEOTIDE SEQUENCE [LARGE SCALE GENOMIC DNA]</scope>
    <source>
        <strain evidence="9">cv. CDC Frontier</strain>
    </source>
</reference>
<dbReference type="InterPro" id="IPR011713">
    <property type="entry name" value="Leu-rich_rpt_3"/>
</dbReference>
<evidence type="ECO:0000256" key="7">
    <source>
        <dbReference type="ARBA" id="ARBA00047304"/>
    </source>
</evidence>
<dbReference type="InterPro" id="IPR035897">
    <property type="entry name" value="Toll_tir_struct_dom_sf"/>
</dbReference>
<dbReference type="SUPFAM" id="SSF52540">
    <property type="entry name" value="P-loop containing nucleoside triphosphate hydrolases"/>
    <property type="match status" value="1"/>
</dbReference>
<dbReference type="Gene3D" id="3.40.50.10140">
    <property type="entry name" value="Toll/interleukin-1 receptor homology (TIR) domain"/>
    <property type="match status" value="1"/>
</dbReference>
<reference evidence="10 11" key="2">
    <citation type="submission" date="2025-04" db="UniProtKB">
        <authorList>
            <consortium name="RefSeq"/>
        </authorList>
    </citation>
    <scope>IDENTIFICATION</scope>
    <source>
        <tissue evidence="10 11">Etiolated seedlings</tissue>
    </source>
</reference>
<dbReference type="Proteomes" id="UP000087171">
    <property type="component" value="Chromosome Ca5"/>
</dbReference>
<accession>A0A1S3E7K1</accession>
<evidence type="ECO:0000256" key="4">
    <source>
        <dbReference type="ARBA" id="ARBA00022801"/>
    </source>
</evidence>
<evidence type="ECO:0000256" key="3">
    <source>
        <dbReference type="ARBA" id="ARBA00022737"/>
    </source>
</evidence>
<keyword evidence="2" id="KW-0433">Leucine-rich repeat</keyword>
<dbReference type="EC" id="3.2.2.6" evidence="1"/>
<evidence type="ECO:0000256" key="1">
    <source>
        <dbReference type="ARBA" id="ARBA00011982"/>
    </source>
</evidence>
<organism evidence="9 12">
    <name type="scientific">Cicer arietinum</name>
    <name type="common">Chickpea</name>
    <name type="synonym">Garbanzo</name>
    <dbReference type="NCBI Taxonomy" id="3827"/>
    <lineage>
        <taxon>Eukaryota</taxon>
        <taxon>Viridiplantae</taxon>
        <taxon>Streptophyta</taxon>
        <taxon>Embryophyta</taxon>
        <taxon>Tracheophyta</taxon>
        <taxon>Spermatophyta</taxon>
        <taxon>Magnoliopsida</taxon>
        <taxon>eudicotyledons</taxon>
        <taxon>Gunneridae</taxon>
        <taxon>Pentapetalae</taxon>
        <taxon>rosids</taxon>
        <taxon>fabids</taxon>
        <taxon>Fabales</taxon>
        <taxon>Fabaceae</taxon>
        <taxon>Papilionoideae</taxon>
        <taxon>50 kb inversion clade</taxon>
        <taxon>NPAAA clade</taxon>
        <taxon>Hologalegina</taxon>
        <taxon>IRL clade</taxon>
        <taxon>Cicereae</taxon>
        <taxon>Cicer</taxon>
    </lineage>
</organism>
<sequence length="1096" mass="125736">MAMQQMMGASSSAMPLKKFDVFISFRGEDTRRNFTSHLYDAVSNKVITFKDDNELEKGDEISSALIKAIEESYASIVIFSKEYASSKWGLNELIKILECKKDQGQIVIPIFYEIDPSHVRNQTGSYRKAFAKHKKDLKHSKDKLKKWKDALTEAANLAGWHSQNYRIESNFIKDIVEDVLKKLNHRHPFEVNKELLGIEEKYEETKSLLKIGSNDVRTLALWGMGGIGKTTLAKDLYAKLCSQFERHCFLENVREESSRYGLNVVRNKLFSTLLELRLDATYVETPIFMRRLACEKSFIVLDDVATLEQAENLNINNNCLGPGSRVIVTTRDKQVCSEFDECEIYEVKELDEYESLQLFCLNAFGEKRPKVGYEKLSESAIGYCRGNPLALKVLGTNFRTKSKQAWESELEKLKKIPNRRIHDVLKLSFDDLDHTQQDIFLDIACFFSMMHQWYEDRDTCRDDLICLLDACNFFAASGIEVLINKALITCKDFNCIDIHNLLQEMGQEIVKQESPKNPGRRSRLYDPEEIYDLLKYNKGTEVVEAMVFDSYKVENLHLSSDSFKGMTNLRYLQIRNTCFERKSSNVYLPDGLGWLSDKLRYLSWDVFPLESLPSTFCFERLVQLIMCKSKLKKLWDGIQKLDNLKFIMLNDSKDLVEVPDLSGAPNIEVVSLSYCESLCQLHPSILNAPKLGELHLNGCINLESLKTTTHSKSLYKIDLTGCSSLIEFSVTSDEMVWLSLSGTAIHELASSIWHNSKLTHLFLRKCQKLNIVGKKLSNDPGVMPLKKLDLSGCTQIDTLNLWHILDGLQYLKHLHLKECCNIEALPDNIQEKSMMENLILDECKKLKSLPKLPASLQKLTAINSTYLNTDSIQQTMLENMLHKLHTKSIQDRSNDFYEISFIPGGQVPREFDFHTTETSIVIPPIPKFGLSAFIFCIILSEGLNVSYNGVYCTIYERGKQVQKCYVGGRVTLISDHVMLSCQYVNDELVELGSESGDDHYNLSFEFKYYVDEDDGEFWSTKGIKGCGIFPVYDLKLRLELDGRIIGRDEIVELQSSAQVFYEFDQHLKLDIEELQYREVGVEIRGSNDENDQQQRK</sequence>
<dbReference type="InterPro" id="IPR036390">
    <property type="entry name" value="WH_DNA-bd_sf"/>
</dbReference>
<dbReference type="GO" id="GO:0007165">
    <property type="term" value="P:signal transduction"/>
    <property type="evidence" value="ECO:0007669"/>
    <property type="project" value="InterPro"/>
</dbReference>
<dbReference type="InterPro" id="IPR000157">
    <property type="entry name" value="TIR_dom"/>
</dbReference>
<dbReference type="InterPro" id="IPR032675">
    <property type="entry name" value="LRR_dom_sf"/>
</dbReference>
<evidence type="ECO:0000256" key="2">
    <source>
        <dbReference type="ARBA" id="ARBA00022614"/>
    </source>
</evidence>
<dbReference type="RefSeq" id="XP_012571780.1">
    <property type="nucleotide sequence ID" value="XM_012716326.2"/>
</dbReference>
<evidence type="ECO:0000256" key="6">
    <source>
        <dbReference type="ARBA" id="ARBA00023027"/>
    </source>
</evidence>
<gene>
    <name evidence="10 11 12" type="primary">LOC101497758</name>
</gene>
<dbReference type="InterPro" id="IPR042197">
    <property type="entry name" value="Apaf_helical"/>
</dbReference>
<keyword evidence="5" id="KW-0611">Plant defense</keyword>
<dbReference type="GO" id="GO:0043531">
    <property type="term" value="F:ADP binding"/>
    <property type="evidence" value="ECO:0007669"/>
    <property type="project" value="InterPro"/>
</dbReference>
<evidence type="ECO:0000313" key="12">
    <source>
        <dbReference type="RefSeq" id="XP_012571780.1"/>
    </source>
</evidence>
<evidence type="ECO:0000259" key="8">
    <source>
        <dbReference type="PROSITE" id="PS50104"/>
    </source>
</evidence>
<evidence type="ECO:0000313" key="10">
    <source>
        <dbReference type="RefSeq" id="XP_012571778.1"/>
    </source>
</evidence>
<evidence type="ECO:0000313" key="9">
    <source>
        <dbReference type="Proteomes" id="UP000087171"/>
    </source>
</evidence>
<dbReference type="PaxDb" id="3827-XP_004502018.1"/>
<dbReference type="Gene3D" id="3.40.50.300">
    <property type="entry name" value="P-loop containing nucleotide triphosphate hydrolases"/>
    <property type="match status" value="1"/>
</dbReference>
<dbReference type="OrthoDB" id="1749092at2759"/>
<dbReference type="PANTHER" id="PTHR11017:SF243">
    <property type="entry name" value="ADP-RIBOSYL CYCLASE_CYCLIC ADP-RIBOSE HYDROLASE"/>
    <property type="match status" value="1"/>
</dbReference>
<dbReference type="InterPro" id="IPR002182">
    <property type="entry name" value="NB-ARC"/>
</dbReference>
<dbReference type="GO" id="GO:0006952">
    <property type="term" value="P:defense response"/>
    <property type="evidence" value="ECO:0007669"/>
    <property type="project" value="UniProtKB-KW"/>
</dbReference>
<dbReference type="Pfam" id="PF00931">
    <property type="entry name" value="NB-ARC"/>
    <property type="match status" value="1"/>
</dbReference>
<dbReference type="AlphaFoldDB" id="A0A1S3E7K1"/>
<dbReference type="Gene3D" id="3.80.10.10">
    <property type="entry name" value="Ribonuclease Inhibitor"/>
    <property type="match status" value="2"/>
</dbReference>
<protein>
    <recommendedName>
        <fullName evidence="1">ADP-ribosyl cyclase/cyclic ADP-ribose hydrolase</fullName>
        <ecNumber evidence="1">3.2.2.6</ecNumber>
    </recommendedName>
</protein>
<dbReference type="PANTHER" id="PTHR11017">
    <property type="entry name" value="LEUCINE-RICH REPEAT-CONTAINING PROTEIN"/>
    <property type="match status" value="1"/>
</dbReference>
<dbReference type="FunFam" id="1.10.8.430:FF:000002">
    <property type="entry name" value="Disease resistance protein (TIR-NBS-LRR class)"/>
    <property type="match status" value="1"/>
</dbReference>
<dbReference type="RefSeq" id="XP_073225347.1">
    <property type="nucleotide sequence ID" value="XM_073369246.1"/>
</dbReference>
<dbReference type="InterPro" id="IPR027417">
    <property type="entry name" value="P-loop_NTPase"/>
</dbReference>
<keyword evidence="4" id="KW-0378">Hydrolase</keyword>
<dbReference type="Gene3D" id="1.10.8.430">
    <property type="entry name" value="Helical domain of apoptotic protease-activating factors"/>
    <property type="match status" value="1"/>
</dbReference>
<keyword evidence="9" id="KW-1185">Reference proteome</keyword>
<dbReference type="Pfam" id="PF07725">
    <property type="entry name" value="LRR_3"/>
    <property type="match status" value="1"/>
</dbReference>
<dbReference type="RefSeq" id="XP_012571778.1">
    <property type="nucleotide sequence ID" value="XM_012716324.2"/>
</dbReference>
<keyword evidence="3" id="KW-0677">Repeat</keyword>
<proteinExistence type="predicted"/>
<dbReference type="KEGG" id="cam:101497758"/>
<dbReference type="PRINTS" id="PR00364">
    <property type="entry name" value="DISEASERSIST"/>
</dbReference>
<dbReference type="InterPro" id="IPR058192">
    <property type="entry name" value="WHD_ROQ1-like"/>
</dbReference>
<keyword evidence="6" id="KW-0520">NAD</keyword>
<dbReference type="GeneID" id="101497758"/>
<name>A0A1S3E7K1_CICAR</name>
<dbReference type="SUPFAM" id="SSF52200">
    <property type="entry name" value="Toll/Interleukin receptor TIR domain"/>
    <property type="match status" value="1"/>
</dbReference>